<dbReference type="Gene3D" id="3.40.30.10">
    <property type="entry name" value="Glutaredoxin"/>
    <property type="match status" value="1"/>
</dbReference>
<dbReference type="EMBL" id="JACGWJ010000021">
    <property type="protein sequence ID" value="KAL0335841.1"/>
    <property type="molecule type" value="Genomic_DNA"/>
</dbReference>
<dbReference type="PANTHER" id="PTHR47682">
    <property type="entry name" value="TETRATRICOPEPTIDE REPEAT (TPR)-CONTAINING PROTEIN"/>
    <property type="match status" value="1"/>
</dbReference>
<dbReference type="InterPro" id="IPR011990">
    <property type="entry name" value="TPR-like_helical_dom_sf"/>
</dbReference>
<dbReference type="SUPFAM" id="SSF48452">
    <property type="entry name" value="TPR-like"/>
    <property type="match status" value="1"/>
</dbReference>
<dbReference type="Gene3D" id="1.25.40.10">
    <property type="entry name" value="Tetratricopeptide repeat domain"/>
    <property type="match status" value="1"/>
</dbReference>
<name>A0AAW2MZE0_SESRA</name>
<dbReference type="SUPFAM" id="SSF52833">
    <property type="entry name" value="Thioredoxin-like"/>
    <property type="match status" value="1"/>
</dbReference>
<gene>
    <name evidence="1" type="ORF">Sradi_4796000</name>
</gene>
<dbReference type="InterPro" id="IPR036249">
    <property type="entry name" value="Thioredoxin-like_sf"/>
</dbReference>
<proteinExistence type="predicted"/>
<evidence type="ECO:0000313" key="1">
    <source>
        <dbReference type="EMBL" id="KAL0335841.1"/>
    </source>
</evidence>
<reference evidence="1" key="2">
    <citation type="journal article" date="2024" name="Plant">
        <title>Genomic evolution and insights into agronomic trait innovations of Sesamum species.</title>
        <authorList>
            <person name="Miao H."/>
            <person name="Wang L."/>
            <person name="Qu L."/>
            <person name="Liu H."/>
            <person name="Sun Y."/>
            <person name="Le M."/>
            <person name="Wang Q."/>
            <person name="Wei S."/>
            <person name="Zheng Y."/>
            <person name="Lin W."/>
            <person name="Duan Y."/>
            <person name="Cao H."/>
            <person name="Xiong S."/>
            <person name="Wang X."/>
            <person name="Wei L."/>
            <person name="Li C."/>
            <person name="Ma Q."/>
            <person name="Ju M."/>
            <person name="Zhao R."/>
            <person name="Li G."/>
            <person name="Mu C."/>
            <person name="Tian Q."/>
            <person name="Mei H."/>
            <person name="Zhang T."/>
            <person name="Gao T."/>
            <person name="Zhang H."/>
        </authorList>
    </citation>
    <scope>NUCLEOTIDE SEQUENCE</scope>
    <source>
        <strain evidence="1">G02</strain>
    </source>
</reference>
<protein>
    <submittedName>
        <fullName evidence="1">Uncharacterized protein</fullName>
    </submittedName>
</protein>
<organism evidence="1">
    <name type="scientific">Sesamum radiatum</name>
    <name type="common">Black benniseed</name>
    <dbReference type="NCBI Taxonomy" id="300843"/>
    <lineage>
        <taxon>Eukaryota</taxon>
        <taxon>Viridiplantae</taxon>
        <taxon>Streptophyta</taxon>
        <taxon>Embryophyta</taxon>
        <taxon>Tracheophyta</taxon>
        <taxon>Spermatophyta</taxon>
        <taxon>Magnoliopsida</taxon>
        <taxon>eudicotyledons</taxon>
        <taxon>Gunneridae</taxon>
        <taxon>Pentapetalae</taxon>
        <taxon>asterids</taxon>
        <taxon>lamiids</taxon>
        <taxon>Lamiales</taxon>
        <taxon>Pedaliaceae</taxon>
        <taxon>Sesamum</taxon>
    </lineage>
</organism>
<accession>A0AAW2MZE0</accession>
<reference evidence="1" key="1">
    <citation type="submission" date="2020-06" db="EMBL/GenBank/DDBJ databases">
        <authorList>
            <person name="Li T."/>
            <person name="Hu X."/>
            <person name="Zhang T."/>
            <person name="Song X."/>
            <person name="Zhang H."/>
            <person name="Dai N."/>
            <person name="Sheng W."/>
            <person name="Hou X."/>
            <person name="Wei L."/>
        </authorList>
    </citation>
    <scope>NUCLEOTIDE SEQUENCE</scope>
    <source>
        <strain evidence="1">G02</strain>
        <tissue evidence="1">Leaf</tissue>
    </source>
</reference>
<comment type="caution">
    <text evidence="1">The sequence shown here is derived from an EMBL/GenBank/DDBJ whole genome shotgun (WGS) entry which is preliminary data.</text>
</comment>
<sequence length="382" mass="41272">MEAITNTSAHHFLLLSSHHRRKEAINITAKASSSSSSSSSSPYEKKDKIDIRVCTNRTCRKQGSLEVLQVLSGIAPPFVTVNSCGCLGRCGSGPNIVILPEAVFVGHCGTPTKAANMMSIACGVDDDGDVGSSGKKCLEALALRKRAEEETGRGDFAQAYSLLSQAIDLKPFGGLHIMYKDRSAARLAMGDINGALEDAKEAMALAPQYPEATEESYLIALDLDPSIRRSKSFKLKHLRRLAHHHLVQSSPPNSPLPPLLFLPLDLFFSLVSQVAHNTPCSSSQAVNLSLKILNFPTQHANPVILPCLQHTPRKFSSLPLQEHDSDATLCSPPPMPSLCTPKLHCHSAESTSLTPASSKFFCSSIFLDDSPHRFSTTVSSFK</sequence>
<dbReference type="PANTHER" id="PTHR47682:SF1">
    <property type="entry name" value="TETRATRICOPEPTIDE REPEAT (TPR)-CONTAINING PROTEIN"/>
    <property type="match status" value="1"/>
</dbReference>
<dbReference type="CDD" id="cd02980">
    <property type="entry name" value="TRX_Fd_family"/>
    <property type="match status" value="1"/>
</dbReference>
<dbReference type="AlphaFoldDB" id="A0AAW2MZE0"/>